<accession>A0A0C3AC82</accession>
<organism evidence="2 3">
    <name type="scientific">Scleroderma citrinum Foug A</name>
    <dbReference type="NCBI Taxonomy" id="1036808"/>
    <lineage>
        <taxon>Eukaryota</taxon>
        <taxon>Fungi</taxon>
        <taxon>Dikarya</taxon>
        <taxon>Basidiomycota</taxon>
        <taxon>Agaricomycotina</taxon>
        <taxon>Agaricomycetes</taxon>
        <taxon>Agaricomycetidae</taxon>
        <taxon>Boletales</taxon>
        <taxon>Sclerodermatineae</taxon>
        <taxon>Sclerodermataceae</taxon>
        <taxon>Scleroderma</taxon>
    </lineage>
</organism>
<feature type="region of interest" description="Disordered" evidence="1">
    <location>
        <begin position="1"/>
        <end position="25"/>
    </location>
</feature>
<gene>
    <name evidence="2" type="ORF">SCLCIDRAFT_1215128</name>
</gene>
<sequence length="84" mass="9251">MAQNVAPNKTQFSTAKTKCRPGYERSRSIVTREFPSRMDAFKSDEGPCVYLLSSQNSASLSPNLVMGRTARTNNSCYGAMEHGN</sequence>
<dbReference type="Proteomes" id="UP000053989">
    <property type="component" value="Unassembled WGS sequence"/>
</dbReference>
<proteinExistence type="predicted"/>
<dbReference type="InParanoid" id="A0A0C3AC82"/>
<evidence type="ECO:0000256" key="1">
    <source>
        <dbReference type="SAM" id="MobiDB-lite"/>
    </source>
</evidence>
<keyword evidence="3" id="KW-1185">Reference proteome</keyword>
<reference evidence="3" key="2">
    <citation type="submission" date="2015-01" db="EMBL/GenBank/DDBJ databases">
        <title>Evolutionary Origins and Diversification of the Mycorrhizal Mutualists.</title>
        <authorList>
            <consortium name="DOE Joint Genome Institute"/>
            <consortium name="Mycorrhizal Genomics Consortium"/>
            <person name="Kohler A."/>
            <person name="Kuo A."/>
            <person name="Nagy L.G."/>
            <person name="Floudas D."/>
            <person name="Copeland A."/>
            <person name="Barry K.W."/>
            <person name="Cichocki N."/>
            <person name="Veneault-Fourrey C."/>
            <person name="LaButti K."/>
            <person name="Lindquist E.A."/>
            <person name="Lipzen A."/>
            <person name="Lundell T."/>
            <person name="Morin E."/>
            <person name="Murat C."/>
            <person name="Riley R."/>
            <person name="Ohm R."/>
            <person name="Sun H."/>
            <person name="Tunlid A."/>
            <person name="Henrissat B."/>
            <person name="Grigoriev I.V."/>
            <person name="Hibbett D.S."/>
            <person name="Martin F."/>
        </authorList>
    </citation>
    <scope>NUCLEOTIDE SEQUENCE [LARGE SCALE GENOMIC DNA]</scope>
    <source>
        <strain evidence="3">Foug A</strain>
    </source>
</reference>
<evidence type="ECO:0000313" key="2">
    <source>
        <dbReference type="EMBL" id="KIM62527.1"/>
    </source>
</evidence>
<evidence type="ECO:0000313" key="3">
    <source>
        <dbReference type="Proteomes" id="UP000053989"/>
    </source>
</evidence>
<protein>
    <submittedName>
        <fullName evidence="2">Uncharacterized protein</fullName>
    </submittedName>
</protein>
<dbReference type="HOGENOM" id="CLU_2528795_0_0_1"/>
<dbReference type="AlphaFoldDB" id="A0A0C3AC82"/>
<feature type="compositionally biased region" description="Polar residues" evidence="1">
    <location>
        <begin position="1"/>
        <end position="16"/>
    </location>
</feature>
<dbReference type="EMBL" id="KN822042">
    <property type="protein sequence ID" value="KIM62527.1"/>
    <property type="molecule type" value="Genomic_DNA"/>
</dbReference>
<reference evidence="2 3" key="1">
    <citation type="submission" date="2014-04" db="EMBL/GenBank/DDBJ databases">
        <authorList>
            <consortium name="DOE Joint Genome Institute"/>
            <person name="Kuo A."/>
            <person name="Kohler A."/>
            <person name="Nagy L.G."/>
            <person name="Floudas D."/>
            <person name="Copeland A."/>
            <person name="Barry K.W."/>
            <person name="Cichocki N."/>
            <person name="Veneault-Fourrey C."/>
            <person name="LaButti K."/>
            <person name="Lindquist E.A."/>
            <person name="Lipzen A."/>
            <person name="Lundell T."/>
            <person name="Morin E."/>
            <person name="Murat C."/>
            <person name="Sun H."/>
            <person name="Tunlid A."/>
            <person name="Henrissat B."/>
            <person name="Grigoriev I.V."/>
            <person name="Hibbett D.S."/>
            <person name="Martin F."/>
            <person name="Nordberg H.P."/>
            <person name="Cantor M.N."/>
            <person name="Hua S.X."/>
        </authorList>
    </citation>
    <scope>NUCLEOTIDE SEQUENCE [LARGE SCALE GENOMIC DNA]</scope>
    <source>
        <strain evidence="2 3">Foug A</strain>
    </source>
</reference>
<name>A0A0C3AC82_9AGAM</name>